<organism evidence="2 3">
    <name type="scientific">Daphnia pulex</name>
    <name type="common">Water flea</name>
    <dbReference type="NCBI Taxonomy" id="6669"/>
    <lineage>
        <taxon>Eukaryota</taxon>
        <taxon>Metazoa</taxon>
        <taxon>Ecdysozoa</taxon>
        <taxon>Arthropoda</taxon>
        <taxon>Crustacea</taxon>
        <taxon>Branchiopoda</taxon>
        <taxon>Diplostraca</taxon>
        <taxon>Cladocera</taxon>
        <taxon>Anomopoda</taxon>
        <taxon>Daphniidae</taxon>
        <taxon>Daphnia</taxon>
    </lineage>
</organism>
<gene>
    <name evidence="2" type="ORF">DAPPUDRAFT_234118</name>
</gene>
<evidence type="ECO:0000256" key="1">
    <source>
        <dbReference type="SAM" id="MobiDB-lite"/>
    </source>
</evidence>
<evidence type="ECO:0000313" key="3">
    <source>
        <dbReference type="Proteomes" id="UP000000305"/>
    </source>
</evidence>
<sequence>MEEKVRTDGLEGVGCQLTNKQSDLSLLPALPVSTQKAKAKRSRRPGTVQPVHWEKPYSVARSQSAFVETESDRDINLVMISVTFTSMTPREKQINVDEGRAGSVVLTCPETHSHPKNPEKLSKSKKF</sequence>
<feature type="region of interest" description="Disordered" evidence="1">
    <location>
        <begin position="106"/>
        <end position="127"/>
    </location>
</feature>
<dbReference type="KEGG" id="dpx:DAPPUDRAFT_234118"/>
<reference evidence="2 3" key="1">
    <citation type="journal article" date="2011" name="Science">
        <title>The ecoresponsive genome of Daphnia pulex.</title>
        <authorList>
            <person name="Colbourne J.K."/>
            <person name="Pfrender M.E."/>
            <person name="Gilbert D."/>
            <person name="Thomas W.K."/>
            <person name="Tucker A."/>
            <person name="Oakley T.H."/>
            <person name="Tokishita S."/>
            <person name="Aerts A."/>
            <person name="Arnold G.J."/>
            <person name="Basu M.K."/>
            <person name="Bauer D.J."/>
            <person name="Caceres C.E."/>
            <person name="Carmel L."/>
            <person name="Casola C."/>
            <person name="Choi J.H."/>
            <person name="Detter J.C."/>
            <person name="Dong Q."/>
            <person name="Dusheyko S."/>
            <person name="Eads B.D."/>
            <person name="Frohlich T."/>
            <person name="Geiler-Samerotte K.A."/>
            <person name="Gerlach D."/>
            <person name="Hatcher P."/>
            <person name="Jogdeo S."/>
            <person name="Krijgsveld J."/>
            <person name="Kriventseva E.V."/>
            <person name="Kultz D."/>
            <person name="Laforsch C."/>
            <person name="Lindquist E."/>
            <person name="Lopez J."/>
            <person name="Manak J.R."/>
            <person name="Muller J."/>
            <person name="Pangilinan J."/>
            <person name="Patwardhan R.P."/>
            <person name="Pitluck S."/>
            <person name="Pritham E.J."/>
            <person name="Rechtsteiner A."/>
            <person name="Rho M."/>
            <person name="Rogozin I.B."/>
            <person name="Sakarya O."/>
            <person name="Salamov A."/>
            <person name="Schaack S."/>
            <person name="Shapiro H."/>
            <person name="Shiga Y."/>
            <person name="Skalitzky C."/>
            <person name="Smith Z."/>
            <person name="Souvorov A."/>
            <person name="Sung W."/>
            <person name="Tang Z."/>
            <person name="Tsuchiya D."/>
            <person name="Tu H."/>
            <person name="Vos H."/>
            <person name="Wang M."/>
            <person name="Wolf Y.I."/>
            <person name="Yamagata H."/>
            <person name="Yamada T."/>
            <person name="Ye Y."/>
            <person name="Shaw J.R."/>
            <person name="Andrews J."/>
            <person name="Crease T.J."/>
            <person name="Tang H."/>
            <person name="Lucas S.M."/>
            <person name="Robertson H.M."/>
            <person name="Bork P."/>
            <person name="Koonin E.V."/>
            <person name="Zdobnov E.M."/>
            <person name="Grigoriev I.V."/>
            <person name="Lynch M."/>
            <person name="Boore J.L."/>
        </authorList>
    </citation>
    <scope>NUCLEOTIDE SEQUENCE [LARGE SCALE GENOMIC DNA]</scope>
</reference>
<evidence type="ECO:0000313" key="2">
    <source>
        <dbReference type="EMBL" id="EFX88754.1"/>
    </source>
</evidence>
<dbReference type="Proteomes" id="UP000000305">
    <property type="component" value="Unassembled WGS sequence"/>
</dbReference>
<dbReference type="AlphaFoldDB" id="E9FUM0"/>
<accession>E9FUM0</accession>
<dbReference type="HOGENOM" id="CLU_1972709_0_0_1"/>
<feature type="compositionally biased region" description="Basic and acidic residues" evidence="1">
    <location>
        <begin position="111"/>
        <end position="127"/>
    </location>
</feature>
<dbReference type="EMBL" id="GL732525">
    <property type="protein sequence ID" value="EFX88754.1"/>
    <property type="molecule type" value="Genomic_DNA"/>
</dbReference>
<name>E9FUM0_DAPPU</name>
<dbReference type="InParanoid" id="E9FUM0"/>
<keyword evidence="3" id="KW-1185">Reference proteome</keyword>
<protein>
    <submittedName>
        <fullName evidence="2">Uncharacterized protein</fullName>
    </submittedName>
</protein>
<proteinExistence type="predicted"/>